<name>A0A6P2DL02_9BACT</name>
<dbReference type="SUPFAM" id="SSF57716">
    <property type="entry name" value="Glucocorticoid receptor-like (DNA-binding domain)"/>
    <property type="match status" value="1"/>
</dbReference>
<comment type="catalytic activity">
    <reaction evidence="1 15">
        <text>Hydrolysis of DNA containing ring-opened 7-methylguanine residues, releasing 2,6-diamino-4-hydroxy-5-(N-methyl)formamidopyrimidine.</text>
        <dbReference type="EC" id="3.2.2.23"/>
    </reaction>
</comment>
<dbReference type="NCBIfam" id="TIGR00577">
    <property type="entry name" value="fpg"/>
    <property type="match status" value="1"/>
</dbReference>
<dbReference type="GO" id="GO:0006284">
    <property type="term" value="P:base-excision repair"/>
    <property type="evidence" value="ECO:0007669"/>
    <property type="project" value="InterPro"/>
</dbReference>
<evidence type="ECO:0000259" key="17">
    <source>
        <dbReference type="PROSITE" id="PS51068"/>
    </source>
</evidence>
<dbReference type="InterPro" id="IPR010663">
    <property type="entry name" value="Znf_FPG/IleRS"/>
</dbReference>
<feature type="active site" description="Proton donor; for beta-elimination activity" evidence="15">
    <location>
        <position position="58"/>
    </location>
</feature>
<dbReference type="PROSITE" id="PS51068">
    <property type="entry name" value="FPG_CAT"/>
    <property type="match status" value="1"/>
</dbReference>
<dbReference type="Pfam" id="PF01149">
    <property type="entry name" value="Fapy_DNA_glyco"/>
    <property type="match status" value="1"/>
</dbReference>
<accession>A0A6P2DL02</accession>
<evidence type="ECO:0000259" key="16">
    <source>
        <dbReference type="PROSITE" id="PS51066"/>
    </source>
</evidence>
<dbReference type="SMART" id="SM00898">
    <property type="entry name" value="Fapy_DNA_glyco"/>
    <property type="match status" value="1"/>
</dbReference>
<gene>
    <name evidence="15" type="primary">mutM</name>
    <name evidence="15" type="synonym">fpg</name>
    <name evidence="18" type="ORF">SOIL9_73210</name>
</gene>
<dbReference type="GO" id="GO:0034039">
    <property type="term" value="F:8-oxo-7,8-dihydroguanine DNA N-glycosylase activity"/>
    <property type="evidence" value="ECO:0007669"/>
    <property type="project" value="TreeGrafter"/>
</dbReference>
<feature type="binding site" evidence="15">
    <location>
        <position position="114"/>
    </location>
    <ligand>
        <name>DNA</name>
        <dbReference type="ChEBI" id="CHEBI:16991"/>
    </ligand>
</feature>
<keyword evidence="5 15" id="KW-0227">DNA damage</keyword>
<feature type="active site" description="Proton donor" evidence="15">
    <location>
        <position position="3"/>
    </location>
</feature>
<dbReference type="PROSITE" id="PS51066">
    <property type="entry name" value="ZF_FPG_2"/>
    <property type="match status" value="1"/>
</dbReference>
<evidence type="ECO:0000256" key="12">
    <source>
        <dbReference type="ARBA" id="ARBA00023268"/>
    </source>
</evidence>
<dbReference type="FunFam" id="1.10.8.50:FF:000003">
    <property type="entry name" value="Formamidopyrimidine-DNA glycosylase"/>
    <property type="match status" value="1"/>
</dbReference>
<comment type="similarity">
    <text evidence="2 15">Belongs to the FPG family.</text>
</comment>
<evidence type="ECO:0000256" key="14">
    <source>
        <dbReference type="ARBA" id="ARBA00044632"/>
    </source>
</evidence>
<feature type="binding site" evidence="15">
    <location>
        <position position="95"/>
    </location>
    <ligand>
        <name>DNA</name>
        <dbReference type="ChEBI" id="CHEBI:16991"/>
    </ligand>
</feature>
<dbReference type="SUPFAM" id="SSF81624">
    <property type="entry name" value="N-terminal domain of MutM-like DNA repair proteins"/>
    <property type="match status" value="1"/>
</dbReference>
<evidence type="ECO:0000256" key="1">
    <source>
        <dbReference type="ARBA" id="ARBA00001668"/>
    </source>
</evidence>
<keyword evidence="10 15" id="KW-0234">DNA repair</keyword>
<feature type="domain" description="Formamidopyrimidine-DNA glycosylase catalytic" evidence="17">
    <location>
        <begin position="2"/>
        <end position="117"/>
    </location>
</feature>
<dbReference type="SUPFAM" id="SSF46946">
    <property type="entry name" value="S13-like H2TH domain"/>
    <property type="match status" value="1"/>
</dbReference>
<dbReference type="PANTHER" id="PTHR22993:SF9">
    <property type="entry name" value="FORMAMIDOPYRIMIDINE-DNA GLYCOSYLASE"/>
    <property type="match status" value="1"/>
</dbReference>
<feature type="active site" description="Proton donor; for delta-elimination activity" evidence="15">
    <location>
        <position position="264"/>
    </location>
</feature>
<reference evidence="18 19" key="1">
    <citation type="submission" date="2019-05" db="EMBL/GenBank/DDBJ databases">
        <authorList>
            <consortium name="Science for Life Laboratories"/>
        </authorList>
    </citation>
    <scope>NUCLEOTIDE SEQUENCE [LARGE SCALE GENOMIC DNA]</scope>
    <source>
        <strain evidence="18">Soil9</strain>
    </source>
</reference>
<protein>
    <recommendedName>
        <fullName evidence="15">Formamidopyrimidine-DNA glycosylase</fullName>
        <shortName evidence="15">Fapy-DNA glycosylase</shortName>
        <ecNumber evidence="15">3.2.2.23</ecNumber>
    </recommendedName>
    <alternativeName>
        <fullName evidence="15">DNA-(apurinic or apyrimidinic site) lyase MutM</fullName>
        <shortName evidence="15">AP lyase MutM</shortName>
        <ecNumber evidence="15">4.2.99.18</ecNumber>
    </alternativeName>
</protein>
<dbReference type="AlphaFoldDB" id="A0A6P2DL02"/>
<dbReference type="InterPro" id="IPR012319">
    <property type="entry name" value="FPG_cat"/>
</dbReference>
<dbReference type="InterPro" id="IPR020629">
    <property type="entry name" value="FPG_Glyclase"/>
</dbReference>
<dbReference type="HAMAP" id="MF_00103">
    <property type="entry name" value="Fapy_DNA_glycosyl"/>
    <property type="match status" value="1"/>
</dbReference>
<dbReference type="CDD" id="cd08966">
    <property type="entry name" value="EcFpg-like_N"/>
    <property type="match status" value="1"/>
</dbReference>
<evidence type="ECO:0000313" key="19">
    <source>
        <dbReference type="Proteomes" id="UP000464178"/>
    </source>
</evidence>
<evidence type="ECO:0000256" key="9">
    <source>
        <dbReference type="ARBA" id="ARBA00023125"/>
    </source>
</evidence>
<sequence length="294" mass="32431">MPELPEVETVVRDLRPLLVGRTITSVRQSRHKLRRPWKPAWNANAIDSRVESVRRRGKWILIDLASQSSSPLLRVHLGMSGQFTIVPATLAEPDHVHVVFALDGGNELRLRDPRRFGAAEYFPDRAALETEMNADLGPEPFGLNADYFRSVVRGTARNLKAVLLDQKIVAGVGNIYADEALFRAKLHPGRAGKSVTNAECDHLREAIEAVLLRAIESRGSTIRDYVGGSGLRGGFQNEFAVYGRTDERCSVCEGTIACARFAGRTSHYCPQCQSQGIGKKVKSTKTPRAPTSRS</sequence>
<keyword evidence="6 15" id="KW-0863">Zinc-finger</keyword>
<comment type="subunit">
    <text evidence="3 15">Monomer.</text>
</comment>
<dbReference type="Proteomes" id="UP000464178">
    <property type="component" value="Chromosome"/>
</dbReference>
<feature type="active site" description="Schiff-base intermediate with DNA" evidence="15">
    <location>
        <position position="2"/>
    </location>
</feature>
<dbReference type="InterPro" id="IPR035937">
    <property type="entry name" value="FPG_N"/>
</dbReference>
<evidence type="ECO:0000256" key="15">
    <source>
        <dbReference type="HAMAP-Rule" id="MF_00103"/>
    </source>
</evidence>
<evidence type="ECO:0000256" key="13">
    <source>
        <dbReference type="ARBA" id="ARBA00023295"/>
    </source>
</evidence>
<comment type="cofactor">
    <cofactor evidence="15">
        <name>Zn(2+)</name>
        <dbReference type="ChEBI" id="CHEBI:29105"/>
    </cofactor>
    <text evidence="15">Binds 1 zinc ion per subunit.</text>
</comment>
<keyword evidence="12 15" id="KW-0511">Multifunctional enzyme</keyword>
<dbReference type="NCBIfam" id="NF002211">
    <property type="entry name" value="PRK01103.1"/>
    <property type="match status" value="1"/>
</dbReference>
<dbReference type="Gene3D" id="3.20.190.10">
    <property type="entry name" value="MutM-like, N-terminal"/>
    <property type="match status" value="1"/>
</dbReference>
<evidence type="ECO:0000313" key="18">
    <source>
        <dbReference type="EMBL" id="VTS03023.1"/>
    </source>
</evidence>
<proteinExistence type="inferred from homology"/>
<comment type="function">
    <text evidence="15">Involved in base excision repair of DNA damaged by oxidation or by mutagenic agents. Acts as DNA glycosylase that recognizes and removes damaged bases. Has a preference for oxidized purines, such as 7,8-dihydro-8-oxoguanine (8-oxoG). Has AP (apurinic/apyrimidinic) lyase activity and introduces nicks in the DNA strand. Cleaves the DNA backbone by beta-delta elimination to generate a single-strand break at the site of the removed base with both 3'- and 5'-phosphates.</text>
</comment>
<dbReference type="InterPro" id="IPR010979">
    <property type="entry name" value="Ribosomal_uS13-like_H2TH"/>
</dbReference>
<keyword evidence="7 15" id="KW-0378">Hydrolase</keyword>
<dbReference type="KEGG" id="gms:SOIL9_73210"/>
<dbReference type="GO" id="GO:0140078">
    <property type="term" value="F:class I DNA-(apurinic or apyrimidinic site) endonuclease activity"/>
    <property type="evidence" value="ECO:0007669"/>
    <property type="project" value="UniProtKB-EC"/>
</dbReference>
<dbReference type="InterPro" id="IPR015886">
    <property type="entry name" value="H2TH_FPG"/>
</dbReference>
<evidence type="ECO:0000256" key="7">
    <source>
        <dbReference type="ARBA" id="ARBA00022801"/>
    </source>
</evidence>
<dbReference type="Pfam" id="PF06831">
    <property type="entry name" value="H2TH"/>
    <property type="match status" value="1"/>
</dbReference>
<dbReference type="RefSeq" id="WP_162672908.1">
    <property type="nucleotide sequence ID" value="NZ_LR593886.1"/>
</dbReference>
<evidence type="ECO:0000256" key="11">
    <source>
        <dbReference type="ARBA" id="ARBA00023239"/>
    </source>
</evidence>
<feature type="domain" description="FPG-type" evidence="16">
    <location>
        <begin position="240"/>
        <end position="274"/>
    </location>
</feature>
<keyword evidence="13 15" id="KW-0326">Glycosidase</keyword>
<evidence type="ECO:0000256" key="8">
    <source>
        <dbReference type="ARBA" id="ARBA00022833"/>
    </source>
</evidence>
<comment type="catalytic activity">
    <reaction evidence="14 15">
        <text>2'-deoxyribonucleotide-(2'-deoxyribose 5'-phosphate)-2'-deoxyribonucleotide-DNA = a 3'-end 2'-deoxyribonucleotide-(2,3-dehydro-2,3-deoxyribose 5'-phosphate)-DNA + a 5'-end 5'-phospho-2'-deoxyribonucleoside-DNA + H(+)</text>
        <dbReference type="Rhea" id="RHEA:66592"/>
        <dbReference type="Rhea" id="RHEA-COMP:13180"/>
        <dbReference type="Rhea" id="RHEA-COMP:16897"/>
        <dbReference type="Rhea" id="RHEA-COMP:17067"/>
        <dbReference type="ChEBI" id="CHEBI:15378"/>
        <dbReference type="ChEBI" id="CHEBI:136412"/>
        <dbReference type="ChEBI" id="CHEBI:157695"/>
        <dbReference type="ChEBI" id="CHEBI:167181"/>
        <dbReference type="EC" id="4.2.99.18"/>
    </reaction>
</comment>
<evidence type="ECO:0000256" key="2">
    <source>
        <dbReference type="ARBA" id="ARBA00009409"/>
    </source>
</evidence>
<keyword evidence="9 15" id="KW-0238">DNA-binding</keyword>
<dbReference type="GO" id="GO:0003684">
    <property type="term" value="F:damaged DNA binding"/>
    <property type="evidence" value="ECO:0007669"/>
    <property type="project" value="InterPro"/>
</dbReference>
<dbReference type="EC" id="4.2.99.18" evidence="15"/>
<dbReference type="Pfam" id="PF06827">
    <property type="entry name" value="zf-FPG_IleRS"/>
    <property type="match status" value="1"/>
</dbReference>
<dbReference type="SMART" id="SM01232">
    <property type="entry name" value="H2TH"/>
    <property type="match status" value="1"/>
</dbReference>
<keyword evidence="11 15" id="KW-0456">Lyase</keyword>
<dbReference type="EC" id="3.2.2.23" evidence="15"/>
<dbReference type="PANTHER" id="PTHR22993">
    <property type="entry name" value="FORMAMIDOPYRIMIDINE-DNA GLYCOSYLASE"/>
    <property type="match status" value="1"/>
</dbReference>
<organism evidence="18 19">
    <name type="scientific">Gemmata massiliana</name>
    <dbReference type="NCBI Taxonomy" id="1210884"/>
    <lineage>
        <taxon>Bacteria</taxon>
        <taxon>Pseudomonadati</taxon>
        <taxon>Planctomycetota</taxon>
        <taxon>Planctomycetia</taxon>
        <taxon>Gemmatales</taxon>
        <taxon>Gemmataceae</taxon>
        <taxon>Gemmata</taxon>
    </lineage>
</organism>
<dbReference type="GO" id="GO:0008270">
    <property type="term" value="F:zinc ion binding"/>
    <property type="evidence" value="ECO:0007669"/>
    <property type="project" value="UniProtKB-UniRule"/>
</dbReference>
<dbReference type="EMBL" id="LR593886">
    <property type="protein sequence ID" value="VTS03023.1"/>
    <property type="molecule type" value="Genomic_DNA"/>
</dbReference>
<keyword evidence="19" id="KW-1185">Reference proteome</keyword>
<evidence type="ECO:0000256" key="5">
    <source>
        <dbReference type="ARBA" id="ARBA00022763"/>
    </source>
</evidence>
<evidence type="ECO:0000256" key="10">
    <source>
        <dbReference type="ARBA" id="ARBA00023204"/>
    </source>
</evidence>
<evidence type="ECO:0000256" key="3">
    <source>
        <dbReference type="ARBA" id="ARBA00011245"/>
    </source>
</evidence>
<evidence type="ECO:0000256" key="6">
    <source>
        <dbReference type="ARBA" id="ARBA00022771"/>
    </source>
</evidence>
<evidence type="ECO:0000256" key="4">
    <source>
        <dbReference type="ARBA" id="ARBA00022723"/>
    </source>
</evidence>
<dbReference type="InterPro" id="IPR000214">
    <property type="entry name" value="Znf_DNA_glyclase/AP_lyase"/>
</dbReference>
<comment type="caution">
    <text evidence="15">Lacks conserved residue(s) required for the propagation of feature annotation.</text>
</comment>
<keyword evidence="8 15" id="KW-0862">Zinc</keyword>
<keyword evidence="4 15" id="KW-0479">Metal-binding</keyword>
<dbReference type="Gene3D" id="1.10.8.50">
    <property type="match status" value="1"/>
</dbReference>